<dbReference type="STRING" id="1664694.A0A0N1H4R0"/>
<dbReference type="InterPro" id="IPR000210">
    <property type="entry name" value="BTB/POZ_dom"/>
</dbReference>
<evidence type="ECO:0000256" key="1">
    <source>
        <dbReference type="SAM" id="MobiDB-lite"/>
    </source>
</evidence>
<evidence type="ECO:0000313" key="4">
    <source>
        <dbReference type="Proteomes" id="UP000038010"/>
    </source>
</evidence>
<dbReference type="EMBL" id="LFJN01000031">
    <property type="protein sequence ID" value="KPI36405.1"/>
    <property type="molecule type" value="Genomic_DNA"/>
</dbReference>
<evidence type="ECO:0000259" key="2">
    <source>
        <dbReference type="PROSITE" id="PS50097"/>
    </source>
</evidence>
<name>A0A0N1H4R0_9EURO</name>
<dbReference type="GeneID" id="28734774"/>
<dbReference type="InterPro" id="IPR011333">
    <property type="entry name" value="SKP1/BTB/POZ_sf"/>
</dbReference>
<dbReference type="SUPFAM" id="SSF54695">
    <property type="entry name" value="POZ domain"/>
    <property type="match status" value="1"/>
</dbReference>
<dbReference type="PANTHER" id="PTHR47843">
    <property type="entry name" value="BTB DOMAIN-CONTAINING PROTEIN-RELATED"/>
    <property type="match status" value="1"/>
</dbReference>
<keyword evidence="4" id="KW-1185">Reference proteome</keyword>
<dbReference type="CDD" id="cd18186">
    <property type="entry name" value="BTB_POZ_ZBTB_KLHL-like"/>
    <property type="match status" value="1"/>
</dbReference>
<gene>
    <name evidence="3" type="ORF">AB675_2888</name>
</gene>
<reference evidence="3 4" key="1">
    <citation type="submission" date="2015-06" db="EMBL/GenBank/DDBJ databases">
        <title>Draft genome of the ant-associated black yeast Phialophora attae CBS 131958.</title>
        <authorList>
            <person name="Moreno L.F."/>
            <person name="Stielow B.J."/>
            <person name="de Hoog S."/>
            <person name="Vicente V.A."/>
            <person name="Weiss V.A."/>
            <person name="de Vries M."/>
            <person name="Cruz L.M."/>
            <person name="Souza E.M."/>
        </authorList>
    </citation>
    <scope>NUCLEOTIDE SEQUENCE [LARGE SCALE GENOMIC DNA]</scope>
    <source>
        <strain evidence="3 4">CBS 131958</strain>
    </source>
</reference>
<organism evidence="3 4">
    <name type="scientific">Cyphellophora attinorum</name>
    <dbReference type="NCBI Taxonomy" id="1664694"/>
    <lineage>
        <taxon>Eukaryota</taxon>
        <taxon>Fungi</taxon>
        <taxon>Dikarya</taxon>
        <taxon>Ascomycota</taxon>
        <taxon>Pezizomycotina</taxon>
        <taxon>Eurotiomycetes</taxon>
        <taxon>Chaetothyriomycetidae</taxon>
        <taxon>Chaetothyriales</taxon>
        <taxon>Cyphellophoraceae</taxon>
        <taxon>Cyphellophora</taxon>
    </lineage>
</organism>
<feature type="region of interest" description="Disordered" evidence="1">
    <location>
        <begin position="198"/>
        <end position="237"/>
    </location>
</feature>
<sequence>MSATSLSVDESLSLLRSGRFSDFTIKCKSTVFAVHKLMLLTKSAYFDILIDSPFKEGVEDVYTCRETEPRIVAVIITFIYTQQLHTSKKISGIWPNKFSREVHSLPDHVEVYLLADRLMLFDLRRAIGEVFLERVSKRVYEYLGKDMYAHKTLIHQFVQMVYDKVGERDDFLRPGVTKLLLEMEAKYRPVGIAVIDSETSDSDVSSSSSDESDEDEEEVRRGSGKSRATKQPASVRRTQITFQKTLQELMTLAEEKDPSAVHSGRLLVRACFERVTDLEVQLAFARDPANRKKAQPAKRQRVD</sequence>
<dbReference type="Proteomes" id="UP000038010">
    <property type="component" value="Unassembled WGS sequence"/>
</dbReference>
<dbReference type="SMART" id="SM00225">
    <property type="entry name" value="BTB"/>
    <property type="match status" value="1"/>
</dbReference>
<dbReference type="RefSeq" id="XP_017996368.1">
    <property type="nucleotide sequence ID" value="XM_018142894.1"/>
</dbReference>
<dbReference type="Gene3D" id="3.30.710.10">
    <property type="entry name" value="Potassium Channel Kv1.1, Chain A"/>
    <property type="match status" value="1"/>
</dbReference>
<dbReference type="PROSITE" id="PS50097">
    <property type="entry name" value="BTB"/>
    <property type="match status" value="1"/>
</dbReference>
<dbReference type="AlphaFoldDB" id="A0A0N1H4R0"/>
<comment type="caution">
    <text evidence="3">The sequence shown here is derived from an EMBL/GenBank/DDBJ whole genome shotgun (WGS) entry which is preliminary data.</text>
</comment>
<dbReference type="Pfam" id="PF00651">
    <property type="entry name" value="BTB"/>
    <property type="match status" value="1"/>
</dbReference>
<accession>A0A0N1H4R0</accession>
<evidence type="ECO:0000313" key="3">
    <source>
        <dbReference type="EMBL" id="KPI36405.1"/>
    </source>
</evidence>
<dbReference type="VEuPathDB" id="FungiDB:AB675_2888"/>
<protein>
    <recommendedName>
        <fullName evidence="2">BTB domain-containing protein</fullName>
    </recommendedName>
</protein>
<dbReference type="OrthoDB" id="6359816at2759"/>
<proteinExistence type="predicted"/>
<feature type="domain" description="BTB" evidence="2">
    <location>
        <begin position="21"/>
        <end position="88"/>
    </location>
</feature>